<accession>A0A9Q3X0H1</accession>
<feature type="transmembrane region" description="Helical" evidence="6">
    <location>
        <begin position="187"/>
        <end position="212"/>
    </location>
</feature>
<reference evidence="8" key="1">
    <citation type="submission" date="2019-11" db="EMBL/GenBank/DDBJ databases">
        <title>Epiphytic Pseudomonas syringae from cherry orchards.</title>
        <authorList>
            <person name="Hulin M.T."/>
        </authorList>
    </citation>
    <scope>NUCLEOTIDE SEQUENCE</scope>
    <source>
        <strain evidence="8">PA-6-9A</strain>
    </source>
</reference>
<protein>
    <recommendedName>
        <fullName evidence="7">Polysaccharide chain length determinant N-terminal domain-containing protein</fullName>
    </recommendedName>
</protein>
<evidence type="ECO:0000313" key="8">
    <source>
        <dbReference type="EMBL" id="MCF5061993.1"/>
    </source>
</evidence>
<dbReference type="EMBL" id="WKEU01000007">
    <property type="protein sequence ID" value="MCF5061993.1"/>
    <property type="molecule type" value="Genomic_DNA"/>
</dbReference>
<evidence type="ECO:0000256" key="2">
    <source>
        <dbReference type="ARBA" id="ARBA00022475"/>
    </source>
</evidence>
<comment type="caution">
    <text evidence="8">The sequence shown here is derived from an EMBL/GenBank/DDBJ whole genome shotgun (WGS) entry which is preliminary data.</text>
</comment>
<keyword evidence="4 6" id="KW-1133">Transmembrane helix</keyword>
<comment type="subcellular location">
    <subcellularLocation>
        <location evidence="1">Cell membrane</location>
        <topology evidence="1">Multi-pass membrane protein</topology>
    </subcellularLocation>
</comment>
<dbReference type="Pfam" id="PF02706">
    <property type="entry name" value="Wzz"/>
    <property type="match status" value="1"/>
</dbReference>
<keyword evidence="3 6" id="KW-0812">Transmembrane</keyword>
<dbReference type="InterPro" id="IPR003856">
    <property type="entry name" value="LPS_length_determ_N"/>
</dbReference>
<evidence type="ECO:0000259" key="7">
    <source>
        <dbReference type="Pfam" id="PF02706"/>
    </source>
</evidence>
<dbReference type="Proteomes" id="UP000814207">
    <property type="component" value="Unassembled WGS sequence"/>
</dbReference>
<evidence type="ECO:0000256" key="6">
    <source>
        <dbReference type="SAM" id="Phobius"/>
    </source>
</evidence>
<dbReference type="GO" id="GO:0005886">
    <property type="term" value="C:plasma membrane"/>
    <property type="evidence" value="ECO:0007669"/>
    <property type="project" value="UniProtKB-SubCell"/>
</dbReference>
<evidence type="ECO:0000256" key="5">
    <source>
        <dbReference type="ARBA" id="ARBA00023136"/>
    </source>
</evidence>
<gene>
    <name evidence="8" type="ORF">GIW73_03350</name>
</gene>
<sequence>MINLSNQKTRYADEEMDLVTIAKNLWSNKSLITYTTISVLILSFFIYALTPESWTASTYITRSSLYSLYKEVKPDDTLEKLQASSLENNLYNSIQNDMFYTAMGIMAAKSISLKETEPKTSTYEKNLIYLAAATAKTKELAEKRLQSALDSANEEAVLLNLPNIDHDSNIKAFNPLHELQITNNKSLVSFSAIGLIFGFLLGCFFVHLRLLVSKHESDSKP</sequence>
<name>A0A9Q3X0H1_PSESX</name>
<keyword evidence="5 6" id="KW-0472">Membrane</keyword>
<feature type="transmembrane region" description="Helical" evidence="6">
    <location>
        <begin position="31"/>
        <end position="49"/>
    </location>
</feature>
<evidence type="ECO:0000256" key="4">
    <source>
        <dbReference type="ARBA" id="ARBA00022989"/>
    </source>
</evidence>
<dbReference type="AlphaFoldDB" id="A0A9Q3X0H1"/>
<evidence type="ECO:0000256" key="1">
    <source>
        <dbReference type="ARBA" id="ARBA00004651"/>
    </source>
</evidence>
<proteinExistence type="predicted"/>
<evidence type="ECO:0000313" key="9">
    <source>
        <dbReference type="Proteomes" id="UP000814207"/>
    </source>
</evidence>
<feature type="domain" description="Polysaccharide chain length determinant N-terminal" evidence="7">
    <location>
        <begin position="14"/>
        <end position="90"/>
    </location>
</feature>
<keyword evidence="2" id="KW-1003">Cell membrane</keyword>
<evidence type="ECO:0000256" key="3">
    <source>
        <dbReference type="ARBA" id="ARBA00022692"/>
    </source>
</evidence>
<organism evidence="8 9">
    <name type="scientific">Pseudomonas syringae</name>
    <dbReference type="NCBI Taxonomy" id="317"/>
    <lineage>
        <taxon>Bacteria</taxon>
        <taxon>Pseudomonadati</taxon>
        <taxon>Pseudomonadota</taxon>
        <taxon>Gammaproteobacteria</taxon>
        <taxon>Pseudomonadales</taxon>
        <taxon>Pseudomonadaceae</taxon>
        <taxon>Pseudomonas</taxon>
    </lineage>
</organism>